<proteinExistence type="predicted"/>
<gene>
    <name evidence="3" type="primary">LOC114485939</name>
</gene>
<dbReference type="InParanoid" id="A0A455B4U4"/>
<reference evidence="3" key="1">
    <citation type="submission" date="2025-08" db="UniProtKB">
        <authorList>
            <consortium name="RefSeq"/>
        </authorList>
    </citation>
    <scope>IDENTIFICATION</scope>
    <source>
        <tissue evidence="3">Muscle</tissue>
    </source>
</reference>
<organism evidence="2 3">
    <name type="scientific">Physeter macrocephalus</name>
    <name type="common">Sperm whale</name>
    <name type="synonym">Physeter catodon</name>
    <dbReference type="NCBI Taxonomy" id="9755"/>
    <lineage>
        <taxon>Eukaryota</taxon>
        <taxon>Metazoa</taxon>
        <taxon>Chordata</taxon>
        <taxon>Craniata</taxon>
        <taxon>Vertebrata</taxon>
        <taxon>Euteleostomi</taxon>
        <taxon>Mammalia</taxon>
        <taxon>Eutheria</taxon>
        <taxon>Laurasiatheria</taxon>
        <taxon>Artiodactyla</taxon>
        <taxon>Whippomorpha</taxon>
        <taxon>Cetacea</taxon>
        <taxon>Odontoceti</taxon>
        <taxon>Physeteridae</taxon>
        <taxon>Physeter</taxon>
    </lineage>
</organism>
<dbReference type="AlphaFoldDB" id="A0A455B4U4"/>
<dbReference type="RefSeq" id="XP_028343599.1">
    <property type="nucleotide sequence ID" value="XM_028487798.2"/>
</dbReference>
<name>A0A455B4U4_PHYMC</name>
<protein>
    <submittedName>
        <fullName evidence="3">Spermatogenesis-associated protein 21-like</fullName>
    </submittedName>
</protein>
<accession>A0A455B4U4</accession>
<dbReference type="STRING" id="9755.ENSPCTP00005000788"/>
<dbReference type="Proteomes" id="UP000248484">
    <property type="component" value="Chromosome 3"/>
</dbReference>
<evidence type="ECO:0000313" key="2">
    <source>
        <dbReference type="Proteomes" id="UP000248484"/>
    </source>
</evidence>
<dbReference type="GeneID" id="114485939"/>
<keyword evidence="2" id="KW-1185">Reference proteome</keyword>
<evidence type="ECO:0000256" key="1">
    <source>
        <dbReference type="SAM" id="MobiDB-lite"/>
    </source>
</evidence>
<dbReference type="KEGG" id="pcad:114485939"/>
<sequence>MDNRNAQMYVECRIKAPEAQPSPGLRTASNTAGVEPTISEVSQVVFPDAEGIDSGKQPSSEPGEPEDVPRHREASEEGSLELSTQQQMPPAGPRMKQSSLAPQEGPGELQAGQDQAMPGSELEVLPSRVPAAQERLQQQSSWKETEDQQGSQQNLGTVEGQFPEGRQVMSMETWAGGYGMTDPQGAGNCWRRWGVLCKIKIGTCWI</sequence>
<dbReference type="OrthoDB" id="9834398at2759"/>
<evidence type="ECO:0000313" key="3">
    <source>
        <dbReference type="RefSeq" id="XP_028343599.1"/>
    </source>
</evidence>
<feature type="compositionally biased region" description="Polar residues" evidence="1">
    <location>
        <begin position="135"/>
        <end position="156"/>
    </location>
</feature>
<feature type="region of interest" description="Disordered" evidence="1">
    <location>
        <begin position="1"/>
        <end position="158"/>
    </location>
</feature>